<dbReference type="AlphaFoldDB" id="A0A1H3GUR2"/>
<comment type="subunit">
    <text evidence="4 15 16">Homodimer.</text>
</comment>
<feature type="binding site" evidence="15">
    <location>
        <position position="115"/>
    </location>
    <ligand>
        <name>S-adenosyl-L-methionine</name>
        <dbReference type="ChEBI" id="CHEBI:59789"/>
    </ligand>
</feature>
<evidence type="ECO:0000259" key="17">
    <source>
        <dbReference type="Pfam" id="PF01746"/>
    </source>
</evidence>
<feature type="domain" description="tRNA methyltransferase TRMD/TRM10-type" evidence="17">
    <location>
        <begin position="1"/>
        <end position="227"/>
    </location>
</feature>
<evidence type="ECO:0000256" key="8">
    <source>
        <dbReference type="ARBA" id="ARBA00022603"/>
    </source>
</evidence>
<comment type="similarity">
    <text evidence="3 15 16">Belongs to the RNA methyltransferase TrmD family.</text>
</comment>
<dbReference type="GO" id="GO:0005829">
    <property type="term" value="C:cytosol"/>
    <property type="evidence" value="ECO:0007669"/>
    <property type="project" value="TreeGrafter"/>
</dbReference>
<dbReference type="FunFam" id="3.40.1280.10:FF:000001">
    <property type="entry name" value="tRNA (guanine-N(1)-)-methyltransferase"/>
    <property type="match status" value="1"/>
</dbReference>
<reference evidence="18 19" key="1">
    <citation type="submission" date="2016-10" db="EMBL/GenBank/DDBJ databases">
        <authorList>
            <person name="de Groot N.N."/>
        </authorList>
    </citation>
    <scope>NUCLEOTIDE SEQUENCE [LARGE SCALE GENOMIC DNA]</scope>
    <source>
        <strain evidence="18 19">DSM 14045</strain>
    </source>
</reference>
<evidence type="ECO:0000256" key="9">
    <source>
        <dbReference type="ARBA" id="ARBA00022679"/>
    </source>
</evidence>
<evidence type="ECO:0000256" key="13">
    <source>
        <dbReference type="ARBA" id="ARBA00033392"/>
    </source>
</evidence>
<evidence type="ECO:0000256" key="11">
    <source>
        <dbReference type="ARBA" id="ARBA00022694"/>
    </source>
</evidence>
<evidence type="ECO:0000256" key="10">
    <source>
        <dbReference type="ARBA" id="ARBA00022691"/>
    </source>
</evidence>
<dbReference type="SUPFAM" id="SSF75217">
    <property type="entry name" value="alpha/beta knot"/>
    <property type="match status" value="1"/>
</dbReference>
<dbReference type="InterPro" id="IPR029026">
    <property type="entry name" value="tRNA_m1G_MTases_N"/>
</dbReference>
<evidence type="ECO:0000256" key="2">
    <source>
        <dbReference type="ARBA" id="ARBA00004496"/>
    </source>
</evidence>
<keyword evidence="9 15" id="KW-0808">Transferase</keyword>
<dbReference type="NCBIfam" id="NF000648">
    <property type="entry name" value="PRK00026.1"/>
    <property type="match status" value="1"/>
</dbReference>
<evidence type="ECO:0000256" key="16">
    <source>
        <dbReference type="RuleBase" id="RU003464"/>
    </source>
</evidence>
<evidence type="ECO:0000313" key="18">
    <source>
        <dbReference type="EMBL" id="SDY06378.1"/>
    </source>
</evidence>
<keyword evidence="11 15" id="KW-0819">tRNA processing</keyword>
<dbReference type="InterPro" id="IPR016009">
    <property type="entry name" value="tRNA_MeTrfase_TRMD/TRM10"/>
</dbReference>
<keyword evidence="19" id="KW-1185">Reference proteome</keyword>
<evidence type="ECO:0000256" key="3">
    <source>
        <dbReference type="ARBA" id="ARBA00007630"/>
    </source>
</evidence>
<dbReference type="Gene3D" id="1.10.1270.20">
    <property type="entry name" value="tRNA(m1g37)methyltransferase, domain 2"/>
    <property type="match status" value="1"/>
</dbReference>
<accession>A0A1H3GUR2</accession>
<organism evidence="18 19">
    <name type="scientific">Lachnobacterium bovis DSM 14045</name>
    <dbReference type="NCBI Taxonomy" id="1122142"/>
    <lineage>
        <taxon>Bacteria</taxon>
        <taxon>Bacillati</taxon>
        <taxon>Bacillota</taxon>
        <taxon>Clostridia</taxon>
        <taxon>Lachnospirales</taxon>
        <taxon>Lachnospiraceae</taxon>
        <taxon>Lachnobacterium</taxon>
    </lineage>
</organism>
<keyword evidence="7 15" id="KW-0963">Cytoplasm</keyword>
<dbReference type="NCBIfam" id="TIGR00088">
    <property type="entry name" value="trmD"/>
    <property type="match status" value="1"/>
</dbReference>
<comment type="function">
    <text evidence="1 15 16">Specifically methylates guanosine-37 in various tRNAs.</text>
</comment>
<dbReference type="Pfam" id="PF01746">
    <property type="entry name" value="tRNA_m1G_MT"/>
    <property type="match status" value="1"/>
</dbReference>
<evidence type="ECO:0000256" key="6">
    <source>
        <dbReference type="ARBA" id="ARBA00014679"/>
    </source>
</evidence>
<evidence type="ECO:0000256" key="4">
    <source>
        <dbReference type="ARBA" id="ARBA00011738"/>
    </source>
</evidence>
<evidence type="ECO:0000256" key="14">
    <source>
        <dbReference type="ARBA" id="ARBA00047783"/>
    </source>
</evidence>
<feature type="binding site" evidence="15">
    <location>
        <begin position="135"/>
        <end position="140"/>
    </location>
    <ligand>
        <name>S-adenosyl-L-methionine</name>
        <dbReference type="ChEBI" id="CHEBI:59789"/>
    </ligand>
</feature>
<dbReference type="EMBL" id="FNPG01000007">
    <property type="protein sequence ID" value="SDY06378.1"/>
    <property type="molecule type" value="Genomic_DNA"/>
</dbReference>
<dbReference type="GO" id="GO:0002939">
    <property type="term" value="P:tRNA N1-guanine methylation"/>
    <property type="evidence" value="ECO:0007669"/>
    <property type="project" value="TreeGrafter"/>
</dbReference>
<comment type="catalytic activity">
    <reaction evidence="14 15 16">
        <text>guanosine(37) in tRNA + S-adenosyl-L-methionine = N(1)-methylguanosine(37) in tRNA + S-adenosyl-L-homocysteine + H(+)</text>
        <dbReference type="Rhea" id="RHEA:36899"/>
        <dbReference type="Rhea" id="RHEA-COMP:10145"/>
        <dbReference type="Rhea" id="RHEA-COMP:10147"/>
        <dbReference type="ChEBI" id="CHEBI:15378"/>
        <dbReference type="ChEBI" id="CHEBI:57856"/>
        <dbReference type="ChEBI" id="CHEBI:59789"/>
        <dbReference type="ChEBI" id="CHEBI:73542"/>
        <dbReference type="ChEBI" id="CHEBI:74269"/>
        <dbReference type="EC" id="2.1.1.228"/>
    </reaction>
</comment>
<name>A0A1H3GUR2_9FIRM</name>
<evidence type="ECO:0000256" key="5">
    <source>
        <dbReference type="ARBA" id="ARBA00012807"/>
    </source>
</evidence>
<evidence type="ECO:0000313" key="19">
    <source>
        <dbReference type="Proteomes" id="UP000183918"/>
    </source>
</evidence>
<dbReference type="CDD" id="cd18080">
    <property type="entry name" value="TrmD-like"/>
    <property type="match status" value="1"/>
</dbReference>
<evidence type="ECO:0000256" key="7">
    <source>
        <dbReference type="ARBA" id="ARBA00022490"/>
    </source>
</evidence>
<dbReference type="HAMAP" id="MF_00605">
    <property type="entry name" value="TrmD"/>
    <property type="match status" value="1"/>
</dbReference>
<dbReference type="OrthoDB" id="9807416at2"/>
<dbReference type="PANTHER" id="PTHR46417:SF1">
    <property type="entry name" value="TRNA (GUANINE-N(1)-)-METHYLTRANSFERASE"/>
    <property type="match status" value="1"/>
</dbReference>
<dbReference type="PANTHER" id="PTHR46417">
    <property type="entry name" value="TRNA (GUANINE-N(1)-)-METHYLTRANSFERASE"/>
    <property type="match status" value="1"/>
</dbReference>
<keyword evidence="10 15" id="KW-0949">S-adenosyl-L-methionine</keyword>
<protein>
    <recommendedName>
        <fullName evidence="6 15">tRNA (guanine-N(1)-)-methyltransferase</fullName>
        <ecNumber evidence="5 15">2.1.1.228</ecNumber>
    </recommendedName>
    <alternativeName>
        <fullName evidence="12 15">M1G-methyltransferase</fullName>
    </alternativeName>
    <alternativeName>
        <fullName evidence="13 15">tRNA [GM37] methyltransferase</fullName>
    </alternativeName>
</protein>
<dbReference type="InterPro" id="IPR002649">
    <property type="entry name" value="tRNA_m1G_MeTrfase_TrmD"/>
</dbReference>
<sequence length="455" mass="52409">MNFHILTLFPEMVMHGLNTSIIGRAIKNGLISIEAINIRDYSNNKFNKVDDYTYGGGAGMLMQAEPVYLAYKSVESNIQPNKKKRVIYVTPQGEPFTQKKAKELSQSDELIFLCGHYEGIDERVLEEIVTDYVSIGDYVLTGGELPTMVMIDAISRLVPGVLHNDLSAETESFHNNLLEYPQYSRPEVWRGKKVPDVILSGNTKEVEKWRLEQSIKRTKERRYDLYLKFKTSQKCIDVLKKNKLNYADMINVLEMGRANVIFEDENQILIQDEETLCYYYAPISEKADVISLINDMTLLTSMGESSTDSVLKIISHDCRTNKKLEDFYGGRAIKKEFAQLVYTQKNRLSIKAMRHPKVDINTFEVFNQDKTLAKVDMRTFGLPIVSEIKAENEEQGDLDFYKKTLLTALINDMLDLDVMPVFWFTDNEMSYFGKVIDTVYLYQAKEKVNIFFISK</sequence>
<dbReference type="RefSeq" id="WP_083354417.1">
    <property type="nucleotide sequence ID" value="NZ_FNPG01000007.1"/>
</dbReference>
<dbReference type="InterPro" id="IPR029028">
    <property type="entry name" value="Alpha/beta_knot_MTases"/>
</dbReference>
<proteinExistence type="inferred from homology"/>
<dbReference type="Proteomes" id="UP000183918">
    <property type="component" value="Unassembled WGS sequence"/>
</dbReference>
<dbReference type="EC" id="2.1.1.228" evidence="5 15"/>
<gene>
    <name evidence="15" type="primary">trmD</name>
    <name evidence="18" type="ORF">SAMN02910414_00649</name>
</gene>
<dbReference type="STRING" id="1122142.SAMN02910414_00649"/>
<evidence type="ECO:0000256" key="1">
    <source>
        <dbReference type="ARBA" id="ARBA00002634"/>
    </source>
</evidence>
<evidence type="ECO:0000256" key="15">
    <source>
        <dbReference type="HAMAP-Rule" id="MF_00605"/>
    </source>
</evidence>
<keyword evidence="8 15" id="KW-0489">Methyltransferase</keyword>
<dbReference type="InterPro" id="IPR023148">
    <property type="entry name" value="tRNA_m1G_MeTrfase_C_sf"/>
</dbReference>
<comment type="subcellular location">
    <subcellularLocation>
        <location evidence="2 15 16">Cytoplasm</location>
    </subcellularLocation>
</comment>
<dbReference type="Gene3D" id="3.40.1280.10">
    <property type="match status" value="1"/>
</dbReference>
<dbReference type="GO" id="GO:0052906">
    <property type="term" value="F:tRNA (guanine(37)-N1)-methyltransferase activity"/>
    <property type="evidence" value="ECO:0007669"/>
    <property type="project" value="UniProtKB-UniRule"/>
</dbReference>
<evidence type="ECO:0000256" key="12">
    <source>
        <dbReference type="ARBA" id="ARBA00029736"/>
    </source>
</evidence>